<dbReference type="EMBL" id="JAMC01000011">
    <property type="protein sequence ID" value="KEJ87961.1"/>
    <property type="molecule type" value="Genomic_DNA"/>
</dbReference>
<accession>A0A073IEQ2</accession>
<dbReference type="RefSeq" id="WP_025057717.1">
    <property type="nucleotide sequence ID" value="NZ_JAMC01000011.1"/>
</dbReference>
<organism evidence="1 2">
    <name type="scientific">Sulfitobacter donghicola DSW-25 = KCTC 12864 = JCM 14565</name>
    <dbReference type="NCBI Taxonomy" id="1300350"/>
    <lineage>
        <taxon>Bacteria</taxon>
        <taxon>Pseudomonadati</taxon>
        <taxon>Pseudomonadota</taxon>
        <taxon>Alphaproteobacteria</taxon>
        <taxon>Rhodobacterales</taxon>
        <taxon>Roseobacteraceae</taxon>
        <taxon>Sulfitobacter</taxon>
    </lineage>
</organism>
<dbReference type="Proteomes" id="UP000027734">
    <property type="component" value="Unassembled WGS sequence"/>
</dbReference>
<reference evidence="1 2" key="1">
    <citation type="submission" date="2014-01" db="EMBL/GenBank/DDBJ databases">
        <title>Sulfitobacter donghicola JCM 14565 Genome Sequencing.</title>
        <authorList>
            <person name="Lai Q."/>
            <person name="Hong Z."/>
        </authorList>
    </citation>
    <scope>NUCLEOTIDE SEQUENCE [LARGE SCALE GENOMIC DNA]</scope>
    <source>
        <strain evidence="1 2">JCM 14565</strain>
    </source>
</reference>
<gene>
    <name evidence="1" type="ORF">DSW25_04335</name>
</gene>
<protein>
    <submittedName>
        <fullName evidence="1">Uncharacterized protein</fullName>
    </submittedName>
</protein>
<proteinExistence type="predicted"/>
<evidence type="ECO:0000313" key="1">
    <source>
        <dbReference type="EMBL" id="KEJ87961.1"/>
    </source>
</evidence>
<sequence length="136" mass="15716">MKRAILIIIGFALCVALVFGVSFAKPLDAAWQKTSAGWSAELIAPFDTEYCFCPAYKTGCSDFNTINRKERIWGTQQYYIPLNSPRSDPETTNVFGETYRTQRPIYGKQHCKKKKRGDIVEIRILDRDKSLWLEIW</sequence>
<comment type="caution">
    <text evidence="1">The sequence shown here is derived from an EMBL/GenBank/DDBJ whole genome shotgun (WGS) entry which is preliminary data.</text>
</comment>
<keyword evidence="2" id="KW-1185">Reference proteome</keyword>
<evidence type="ECO:0000313" key="2">
    <source>
        <dbReference type="Proteomes" id="UP000027734"/>
    </source>
</evidence>
<name>A0A073IEQ2_9RHOB</name>
<dbReference type="AlphaFoldDB" id="A0A073IEQ2"/>